<dbReference type="GeneID" id="16076476"/>
<feature type="compositionally biased region" description="Polar residues" evidence="1">
    <location>
        <begin position="818"/>
        <end position="829"/>
    </location>
</feature>
<dbReference type="InterPro" id="IPR016024">
    <property type="entry name" value="ARM-type_fold"/>
</dbReference>
<proteinExistence type="predicted"/>
<feature type="compositionally biased region" description="Basic and acidic residues" evidence="1">
    <location>
        <begin position="805"/>
        <end position="815"/>
    </location>
</feature>
<dbReference type="PANTHER" id="PTHR21467:SF0">
    <property type="entry name" value="SERINE_THREONINE-PROTEIN PHOSPHATASE 4 REGULATORY SUBUNIT 4"/>
    <property type="match status" value="1"/>
</dbReference>
<reference evidence="2" key="1">
    <citation type="submission" date="2009-08" db="EMBL/GenBank/DDBJ databases">
        <title>Annotation of Salpingoeca rosetta.</title>
        <authorList>
            <consortium name="The Broad Institute Genome Sequencing Platform"/>
            <person name="Russ C."/>
            <person name="Cuomo C."/>
            <person name="Burger G."/>
            <person name="Gray M.W."/>
            <person name="Holland P.W.H."/>
            <person name="King N."/>
            <person name="Lang F.B.F."/>
            <person name="Roger A.J."/>
            <person name="Ruiz-Trillo I."/>
            <person name="Young S.K."/>
            <person name="Zeng Q."/>
            <person name="Gargeya S."/>
            <person name="Alvarado L."/>
            <person name="Berlin A."/>
            <person name="Chapman S.B."/>
            <person name="Chen Z."/>
            <person name="Freedman E."/>
            <person name="Gellesch M."/>
            <person name="Goldberg J."/>
            <person name="Griggs A."/>
            <person name="Gujja S."/>
            <person name="Heilman E."/>
            <person name="Heiman D."/>
            <person name="Howarth C."/>
            <person name="Mehta T."/>
            <person name="Neiman D."/>
            <person name="Pearson M."/>
            <person name="Roberts A."/>
            <person name="Saif S."/>
            <person name="Shea T."/>
            <person name="Shenoy N."/>
            <person name="Sisk P."/>
            <person name="Stolte C."/>
            <person name="Sykes S."/>
            <person name="White J."/>
            <person name="Yandava C."/>
            <person name="Haas B."/>
            <person name="Nusbaum C."/>
            <person name="Birren B."/>
        </authorList>
    </citation>
    <scope>NUCLEOTIDE SEQUENCE [LARGE SCALE GENOMIC DNA]</scope>
    <source>
        <strain evidence="2">ATCC 50818</strain>
    </source>
</reference>
<name>F2U4T8_SALR5</name>
<organism evidence="3">
    <name type="scientific">Salpingoeca rosetta (strain ATCC 50818 / BSB-021)</name>
    <dbReference type="NCBI Taxonomy" id="946362"/>
    <lineage>
        <taxon>Eukaryota</taxon>
        <taxon>Choanoflagellata</taxon>
        <taxon>Craspedida</taxon>
        <taxon>Salpingoecidae</taxon>
        <taxon>Salpingoeca</taxon>
    </lineage>
</organism>
<dbReference type="AlphaFoldDB" id="F2U4T8"/>
<dbReference type="InParanoid" id="F2U4T8"/>
<evidence type="ECO:0000313" key="2">
    <source>
        <dbReference type="EMBL" id="EGD82654.1"/>
    </source>
</evidence>
<feature type="region of interest" description="Disordered" evidence="1">
    <location>
        <begin position="978"/>
        <end position="1014"/>
    </location>
</feature>
<dbReference type="STRING" id="946362.F2U4T8"/>
<dbReference type="OrthoDB" id="340346at2759"/>
<dbReference type="Proteomes" id="UP000007799">
    <property type="component" value="Unassembled WGS sequence"/>
</dbReference>
<evidence type="ECO:0000256" key="1">
    <source>
        <dbReference type="SAM" id="MobiDB-lite"/>
    </source>
</evidence>
<dbReference type="InterPro" id="IPR039918">
    <property type="entry name" value="PPP4R4"/>
</dbReference>
<evidence type="ECO:0008006" key="4">
    <source>
        <dbReference type="Google" id="ProtNLM"/>
    </source>
</evidence>
<feature type="region of interest" description="Disordered" evidence="1">
    <location>
        <begin position="742"/>
        <end position="960"/>
    </location>
</feature>
<dbReference type="FunCoup" id="F2U4T8">
    <property type="interactions" value="90"/>
</dbReference>
<feature type="compositionally biased region" description="Basic and acidic residues" evidence="1">
    <location>
        <begin position="903"/>
        <end position="931"/>
    </location>
</feature>
<feature type="region of interest" description="Disordered" evidence="1">
    <location>
        <begin position="1"/>
        <end position="34"/>
    </location>
</feature>
<dbReference type="GO" id="GO:0008287">
    <property type="term" value="C:protein serine/threonine phosphatase complex"/>
    <property type="evidence" value="ECO:0007669"/>
    <property type="project" value="TreeGrafter"/>
</dbReference>
<sequence length="1014" mass="112683">MSSGARKSSGAGPKTKSHTSAPTSAWAGLSPDQELDDDPVFTFSFEKRVKPKRDTGDLARLRVDTSLQGIDRALYLLRDLKEHAHSEPIRLIAAIELLKQAVAEDAACLVRAVSCLKGAFSTFNGQEKAVIVPYLAGMKLDGNTVLCESLLPWFIDSVKSTTFVDEMLAWQTLILSYVPALSQKAITELVWPLTLASGWMTEKLDTRLFSCRLLKGVADRCAGAACSLPPDYFDVVEGLLSDTHPSVRAEAVEAAARALLLPAASVTIRQRLHRQIVTLLSDAESDVRATALRALASILPDLDAGLLRASCEPLHLAYTNVINSEDLLTEAFCKNFGPVIYYGWDAFTASQQHELLEQFAHMCADRSDDVVAMSGEEEDIDEDSPQRWAAYNFPGVAIVARNEFLNDLNHGTPFAQTTLGRSFLSLMSGPVSVRLTVAKSFHEVMTALGPRFNVCPEGFKAVNELITDPHPRVMAAIMTHLDVLFRNLKKPNESNCKSYISPSYRKCKHGCVPAAVLSNVVAAVPRLLEDWRHLRLLLSHTQASHNVFSPEELNNILLPCLQHLLTDQAVAEPVMLEACENLVAMTAAIPNHKIRLKIMEWQTTELAAGPTSRHRICFVHVCSKVTKFFSRYFFKTFYFEPLLALTEDPILDVRRRVASMLPVMKRMIVLPKDHHLLRQLEAAASALGSNHASDKAWKQFVMETHATLDTINNPITWDLSMLFEDFHIDSCREQEEQGLIEAYEGDQQEAPKDTSKNRRRREMRSSTPQAWNERRSRRSSTLGAAGARRGSSDVHGQYSPLSRRRMGDRAKEGRLSHGGTSSRLANRTGSVKARVPTELPSVTSHRRGSQRLSGLKHSTSMDSTREALMSQSTPSLLESRPAHTRQNRPTSSESRHFRTKSLGLREERSGVLDSLHERENPRLLMSPHERLGSQSVSPDPGDRPTRAYTRQRSRKTSSASAFDLADVGGMNVVSQILTTPIKDGSRETTRRPRRLPQISTSDDSRLSRGPRALS</sequence>
<dbReference type="EMBL" id="GL832961">
    <property type="protein sequence ID" value="EGD82654.1"/>
    <property type="molecule type" value="Genomic_DNA"/>
</dbReference>
<keyword evidence="3" id="KW-1185">Reference proteome</keyword>
<dbReference type="PANTHER" id="PTHR21467">
    <property type="entry name" value="PROTEIN PHOSPHATASE 4 REGULATORY SUBUNIT 4 PPP4R4"/>
    <property type="match status" value="1"/>
</dbReference>
<dbReference type="KEGG" id="sre:PTSG_03312"/>
<dbReference type="GO" id="GO:0005829">
    <property type="term" value="C:cytosol"/>
    <property type="evidence" value="ECO:0007669"/>
    <property type="project" value="TreeGrafter"/>
</dbReference>
<protein>
    <recommendedName>
        <fullName evidence="4">Serine/threonine-protein phosphatase 4 regulatory subunit 4</fullName>
    </recommendedName>
</protein>
<feature type="compositionally biased region" description="Polar residues" evidence="1">
    <location>
        <begin position="850"/>
        <end position="862"/>
    </location>
</feature>
<dbReference type="RefSeq" id="XP_004995890.1">
    <property type="nucleotide sequence ID" value="XM_004995833.1"/>
</dbReference>
<evidence type="ECO:0000313" key="3">
    <source>
        <dbReference type="Proteomes" id="UP000007799"/>
    </source>
</evidence>
<dbReference type="GO" id="GO:0019888">
    <property type="term" value="F:protein phosphatase regulator activity"/>
    <property type="evidence" value="ECO:0007669"/>
    <property type="project" value="TreeGrafter"/>
</dbReference>
<dbReference type="eggNOG" id="KOG0211">
    <property type="taxonomic scope" value="Eukaryota"/>
</dbReference>
<dbReference type="SUPFAM" id="SSF48371">
    <property type="entry name" value="ARM repeat"/>
    <property type="match status" value="1"/>
</dbReference>
<dbReference type="InterPro" id="IPR011989">
    <property type="entry name" value="ARM-like"/>
</dbReference>
<dbReference type="OMA" id="VMETHAT"/>
<dbReference type="Gene3D" id="1.25.10.10">
    <property type="entry name" value="Leucine-rich Repeat Variant"/>
    <property type="match status" value="1"/>
</dbReference>
<gene>
    <name evidence="2" type="ORF">PTSG_03312</name>
</gene>
<accession>F2U4T8</accession>